<evidence type="ECO:0000313" key="3">
    <source>
        <dbReference type="Proteomes" id="UP000000644"/>
    </source>
</evidence>
<keyword evidence="3" id="KW-1185">Reference proteome</keyword>
<dbReference type="KEGG" id="pna:Pnap_1679"/>
<dbReference type="InterPro" id="IPR029063">
    <property type="entry name" value="SAM-dependent_MTases_sf"/>
</dbReference>
<protein>
    <submittedName>
        <fullName evidence="2">Methyltransferase type 11</fullName>
    </submittedName>
</protein>
<dbReference type="AlphaFoldDB" id="A1VMW4"/>
<name>A1VMW4_POLNA</name>
<organism evidence="2 3">
    <name type="scientific">Polaromonas naphthalenivorans (strain CJ2)</name>
    <dbReference type="NCBI Taxonomy" id="365044"/>
    <lineage>
        <taxon>Bacteria</taxon>
        <taxon>Pseudomonadati</taxon>
        <taxon>Pseudomonadota</taxon>
        <taxon>Betaproteobacteria</taxon>
        <taxon>Burkholderiales</taxon>
        <taxon>Comamonadaceae</taxon>
        <taxon>Polaromonas</taxon>
    </lineage>
</organism>
<dbReference type="eggNOG" id="COG2226">
    <property type="taxonomic scope" value="Bacteria"/>
</dbReference>
<keyword evidence="2" id="KW-0489">Methyltransferase</keyword>
<dbReference type="STRING" id="365044.Pnap_1679"/>
<sequence>MNSEIIGLTDWLKTPPGAYLLAWERAHFDEAVSDIFGYHALQLGLPELDALQANRMPHKWLALSSMPGLPLQSSLQGNPLHRMEPAAISSPQVALLTDSAALPFPENSLDLVVLPHTLELGRDPHSALREVARVLVPEGRVVISGFNPASLWGLRQRRDHFYQRLGYDEFFLPNAGDYIGYWRLRDWLRLLDFEVESARFGCYRPAFDSQKWLDRFDWMDAAGERWWPIFGAVYFLVAVKHVRGMRLLEPAWKARKAPAAAPVAVANKNPASR</sequence>
<accession>A1VMW4</accession>
<dbReference type="GO" id="GO:0032259">
    <property type="term" value="P:methylation"/>
    <property type="evidence" value="ECO:0007669"/>
    <property type="project" value="UniProtKB-KW"/>
</dbReference>
<keyword evidence="2" id="KW-0808">Transferase</keyword>
<dbReference type="HOGENOM" id="CLU_075049_0_0_4"/>
<feature type="domain" description="Methyltransferase type 11" evidence="1">
    <location>
        <begin position="95"/>
        <end position="143"/>
    </location>
</feature>
<dbReference type="Proteomes" id="UP000000644">
    <property type="component" value="Chromosome"/>
</dbReference>
<gene>
    <name evidence="2" type="ordered locus">Pnap_1679</name>
</gene>
<evidence type="ECO:0000259" key="1">
    <source>
        <dbReference type="Pfam" id="PF08241"/>
    </source>
</evidence>
<dbReference type="InterPro" id="IPR013216">
    <property type="entry name" value="Methyltransf_11"/>
</dbReference>
<dbReference type="SUPFAM" id="SSF53335">
    <property type="entry name" value="S-adenosyl-L-methionine-dependent methyltransferases"/>
    <property type="match status" value="1"/>
</dbReference>
<proteinExistence type="predicted"/>
<dbReference type="Gene3D" id="3.40.50.150">
    <property type="entry name" value="Vaccinia Virus protein VP39"/>
    <property type="match status" value="1"/>
</dbReference>
<dbReference type="Pfam" id="PF08241">
    <property type="entry name" value="Methyltransf_11"/>
    <property type="match status" value="1"/>
</dbReference>
<dbReference type="EMBL" id="CP000529">
    <property type="protein sequence ID" value="ABM36992.1"/>
    <property type="molecule type" value="Genomic_DNA"/>
</dbReference>
<evidence type="ECO:0000313" key="2">
    <source>
        <dbReference type="EMBL" id="ABM36992.1"/>
    </source>
</evidence>
<reference evidence="3" key="1">
    <citation type="journal article" date="2009" name="Environ. Microbiol.">
        <title>The genome of Polaromonas naphthalenivorans strain CJ2, isolated from coal tar-contaminated sediment, reveals physiological and metabolic versatility and evolution through extensive horizontal gene transfer.</title>
        <authorList>
            <person name="Yagi J.M."/>
            <person name="Sims D."/>
            <person name="Brettin T."/>
            <person name="Bruce D."/>
            <person name="Madsen E.L."/>
        </authorList>
    </citation>
    <scope>NUCLEOTIDE SEQUENCE [LARGE SCALE GENOMIC DNA]</scope>
    <source>
        <strain evidence="3">CJ2</strain>
    </source>
</reference>
<dbReference type="RefSeq" id="WP_011801078.1">
    <property type="nucleotide sequence ID" value="NC_008781.1"/>
</dbReference>
<dbReference type="GO" id="GO:0008757">
    <property type="term" value="F:S-adenosylmethionine-dependent methyltransferase activity"/>
    <property type="evidence" value="ECO:0007669"/>
    <property type="project" value="InterPro"/>
</dbReference>